<dbReference type="AlphaFoldDB" id="A0A8J6NQX8"/>
<evidence type="ECO:0000313" key="2">
    <source>
        <dbReference type="EMBL" id="MBC8360342.1"/>
    </source>
</evidence>
<reference evidence="2 3" key="1">
    <citation type="submission" date="2020-08" db="EMBL/GenBank/DDBJ databases">
        <title>Bridging the membrane lipid divide: bacteria of the FCB group superphylum have the potential to synthesize archaeal ether lipids.</title>
        <authorList>
            <person name="Villanueva L."/>
            <person name="Von Meijenfeldt F.A.B."/>
            <person name="Westbye A.B."/>
            <person name="Yadav S."/>
            <person name="Hopmans E.C."/>
            <person name="Dutilh B.E."/>
            <person name="Sinninghe Damste J.S."/>
        </authorList>
    </citation>
    <scope>NUCLEOTIDE SEQUENCE [LARGE SCALE GENOMIC DNA]</scope>
    <source>
        <strain evidence="2">NIOZ-UU30</strain>
    </source>
</reference>
<evidence type="ECO:0000313" key="3">
    <source>
        <dbReference type="Proteomes" id="UP000603434"/>
    </source>
</evidence>
<name>A0A8J6NQX8_9BACT</name>
<protein>
    <submittedName>
        <fullName evidence="2">Uncharacterized protein</fullName>
    </submittedName>
</protein>
<accession>A0A8J6NQX8</accession>
<gene>
    <name evidence="2" type="ORF">H8E23_02940</name>
</gene>
<organism evidence="2 3">
    <name type="scientific">Candidatus Desulfatibia profunda</name>
    <dbReference type="NCBI Taxonomy" id="2841695"/>
    <lineage>
        <taxon>Bacteria</taxon>
        <taxon>Pseudomonadati</taxon>
        <taxon>Thermodesulfobacteriota</taxon>
        <taxon>Desulfobacteria</taxon>
        <taxon>Desulfobacterales</taxon>
        <taxon>Desulfobacterales incertae sedis</taxon>
        <taxon>Candidatus Desulfatibia</taxon>
    </lineage>
</organism>
<keyword evidence="1" id="KW-1133">Transmembrane helix</keyword>
<dbReference type="Proteomes" id="UP000603434">
    <property type="component" value="Unassembled WGS sequence"/>
</dbReference>
<dbReference type="EMBL" id="JACNJH010000083">
    <property type="protein sequence ID" value="MBC8360342.1"/>
    <property type="molecule type" value="Genomic_DNA"/>
</dbReference>
<feature type="transmembrane region" description="Helical" evidence="1">
    <location>
        <begin position="57"/>
        <end position="77"/>
    </location>
</feature>
<sequence length="178" mass="20782">MAKIVDLNTYRTKAAEQRAFGPWRKRFGEVYTQNPKLADLSDRTLYILALPAEDSAVAFYELIMGILDFGTAIKFYYLEKSKQIKVMDIHLFLADQARFEMMHRLGWIGNFPCMRYSLLEMVLSFDSIKISCKKTPPELDESHPDYLAYTKLTGNEKEVLIRRLLPQALETYKKRLKL</sequence>
<keyword evidence="1" id="KW-0472">Membrane</keyword>
<proteinExistence type="predicted"/>
<keyword evidence="1" id="KW-0812">Transmembrane</keyword>
<comment type="caution">
    <text evidence="2">The sequence shown here is derived from an EMBL/GenBank/DDBJ whole genome shotgun (WGS) entry which is preliminary data.</text>
</comment>
<evidence type="ECO:0000256" key="1">
    <source>
        <dbReference type="SAM" id="Phobius"/>
    </source>
</evidence>